<proteinExistence type="predicted"/>
<evidence type="ECO:0000313" key="2">
    <source>
        <dbReference type="EMBL" id="GKI18874.1"/>
    </source>
</evidence>
<protein>
    <submittedName>
        <fullName evidence="2">Uncharacterized protein</fullName>
    </submittedName>
</protein>
<keyword evidence="1" id="KW-0472">Membrane</keyword>
<gene>
    <name evidence="2" type="ORF">CE91St16_17820</name>
</gene>
<dbReference type="RefSeq" id="WP_195290543.1">
    <property type="nucleotide sequence ID" value="NZ_AP025581.1"/>
</dbReference>
<comment type="caution">
    <text evidence="2">The sequence shown here is derived from an EMBL/GenBank/DDBJ whole genome shotgun (WGS) entry which is preliminary data.</text>
</comment>
<organism evidence="2 3">
    <name type="scientific">Alistipes finegoldii</name>
    <dbReference type="NCBI Taxonomy" id="214856"/>
    <lineage>
        <taxon>Bacteria</taxon>
        <taxon>Pseudomonadati</taxon>
        <taxon>Bacteroidota</taxon>
        <taxon>Bacteroidia</taxon>
        <taxon>Bacteroidales</taxon>
        <taxon>Rikenellaceae</taxon>
        <taxon>Alistipes</taxon>
    </lineage>
</organism>
<keyword evidence="1" id="KW-1133">Transmembrane helix</keyword>
<dbReference type="AlphaFoldDB" id="A0AA37KQ22"/>
<name>A0AA37KQ22_9BACT</name>
<accession>A0AA37KQ22</accession>
<evidence type="ECO:0000313" key="3">
    <source>
        <dbReference type="Proteomes" id="UP001055105"/>
    </source>
</evidence>
<reference evidence="2" key="1">
    <citation type="submission" date="2022-01" db="EMBL/GenBank/DDBJ databases">
        <title>Novel bile acid biosynthetic pathways are enriched in the microbiome of centenarians.</title>
        <authorList>
            <person name="Sato Y."/>
            <person name="Atarashi K."/>
            <person name="Plichta R.D."/>
            <person name="Arai Y."/>
            <person name="Sasajima S."/>
            <person name="Kearney M.S."/>
            <person name="Suda W."/>
            <person name="Takeshita K."/>
            <person name="Sasaki T."/>
            <person name="Okamoto S."/>
            <person name="Skelly N.A."/>
            <person name="Okamura Y."/>
            <person name="Vlamakis H."/>
            <person name="Li Y."/>
            <person name="Tanoue T."/>
            <person name="Takei H."/>
            <person name="Nittono H."/>
            <person name="Narushima S."/>
            <person name="Irie J."/>
            <person name="Itoh H."/>
            <person name="Moriya K."/>
            <person name="Sugiura Y."/>
            <person name="Suematsu M."/>
            <person name="Moritoki N."/>
            <person name="Shibata S."/>
            <person name="Littman R.D."/>
            <person name="Fischbach A.M."/>
            <person name="Uwamino Y."/>
            <person name="Inoue T."/>
            <person name="Honda A."/>
            <person name="Hattori M."/>
            <person name="Murai T."/>
            <person name="Xavier J.R."/>
            <person name="Hirose N."/>
            <person name="Honda K."/>
        </authorList>
    </citation>
    <scope>NUCLEOTIDE SEQUENCE</scope>
    <source>
        <strain evidence="2">CE91-St16</strain>
    </source>
</reference>
<dbReference type="Proteomes" id="UP001055105">
    <property type="component" value="Unassembled WGS sequence"/>
</dbReference>
<evidence type="ECO:0000256" key="1">
    <source>
        <dbReference type="SAM" id="Phobius"/>
    </source>
</evidence>
<feature type="transmembrane region" description="Helical" evidence="1">
    <location>
        <begin position="26"/>
        <end position="45"/>
    </location>
</feature>
<dbReference type="GeneID" id="79837841"/>
<feature type="transmembrane region" description="Helical" evidence="1">
    <location>
        <begin position="57"/>
        <end position="77"/>
    </location>
</feature>
<keyword evidence="1" id="KW-0812">Transmembrane</keyword>
<sequence>MDKNKICEALYALPGNIVVKRRKFQLLPAVLFVAGAAMIVVNNMYGADLTNNLRSSIVFIGGILVVAGMIMAAAQMFGSGGAPFHREERCFLLYEELYFDRGIRSDVMQAVSDGDAERLLGMKRAQVPALTVALYRTPGNRFAAMQAFEYADLEYKPLTELKIADKTQPKAVGKAQA</sequence>
<dbReference type="EMBL" id="BQOL01000001">
    <property type="protein sequence ID" value="GKI18874.1"/>
    <property type="molecule type" value="Genomic_DNA"/>
</dbReference>